<evidence type="ECO:0000256" key="1">
    <source>
        <dbReference type="SAM" id="Phobius"/>
    </source>
</evidence>
<keyword evidence="1" id="KW-1133">Transmembrane helix</keyword>
<sequence length="88" mass="10278">MVKGWKTSPKEMDSLLYLNTLLSRYLLVMLVLLFSSQIEGLMRLREEQKISFSLSRAPDNVDNGSPQLWLSVYPDFPPDEIVNRCWEQ</sequence>
<accession>C3N278</accession>
<gene>
    <name evidence="2" type="ordered locus">M1627_2483</name>
</gene>
<evidence type="ECO:0000313" key="3">
    <source>
        <dbReference type="Proteomes" id="UP000002307"/>
    </source>
</evidence>
<keyword evidence="1" id="KW-0472">Membrane</keyword>
<dbReference type="Proteomes" id="UP000002307">
    <property type="component" value="Chromosome"/>
</dbReference>
<reference evidence="2 3" key="1">
    <citation type="journal article" date="2009" name="Proc. Natl. Acad. Sci. U.S.A.">
        <title>Biogeography of the Sulfolobus islandicus pan-genome.</title>
        <authorList>
            <person name="Reno M.L."/>
            <person name="Held N.L."/>
            <person name="Fields C.J."/>
            <person name="Burke P.V."/>
            <person name="Whitaker R.J."/>
        </authorList>
    </citation>
    <scope>NUCLEOTIDE SEQUENCE [LARGE SCALE GENOMIC DNA]</scope>
    <source>
        <strain evidence="2 3">M.16.27</strain>
    </source>
</reference>
<dbReference type="AlphaFoldDB" id="C3N278"/>
<dbReference type="HOGENOM" id="CLU_189642_0_0_2"/>
<evidence type="ECO:0000313" key="2">
    <source>
        <dbReference type="EMBL" id="ACP56332.1"/>
    </source>
</evidence>
<feature type="transmembrane region" description="Helical" evidence="1">
    <location>
        <begin position="15"/>
        <end position="35"/>
    </location>
</feature>
<name>C3N278_SACI3</name>
<organism evidence="2 3">
    <name type="scientific">Saccharolobus islandicus (strain M.16.27)</name>
    <name type="common">Sulfolobus islandicus</name>
    <dbReference type="NCBI Taxonomy" id="427318"/>
    <lineage>
        <taxon>Archaea</taxon>
        <taxon>Thermoproteota</taxon>
        <taxon>Thermoprotei</taxon>
        <taxon>Sulfolobales</taxon>
        <taxon>Sulfolobaceae</taxon>
        <taxon>Saccharolobus</taxon>
    </lineage>
</organism>
<proteinExistence type="predicted"/>
<protein>
    <submittedName>
        <fullName evidence="2">Uncharacterized protein</fullName>
    </submittedName>
</protein>
<dbReference type="EMBL" id="CP001401">
    <property type="protein sequence ID" value="ACP56332.1"/>
    <property type="molecule type" value="Genomic_DNA"/>
</dbReference>
<dbReference type="KEGG" id="sim:M1627_2483"/>
<keyword evidence="1" id="KW-0812">Transmembrane</keyword>